<reference evidence="2" key="1">
    <citation type="submission" date="2022-11" db="EMBL/GenBank/DDBJ databases">
        <title>Chromosome-level genome of Pogonophryne albipinna.</title>
        <authorList>
            <person name="Jo E."/>
        </authorList>
    </citation>
    <scope>NUCLEOTIDE SEQUENCE</scope>
    <source>
        <strain evidence="2">SGF0006</strain>
        <tissue evidence="2">Muscle</tissue>
    </source>
</reference>
<proteinExistence type="predicted"/>
<organism evidence="2 3">
    <name type="scientific">Pogonophryne albipinna</name>
    <dbReference type="NCBI Taxonomy" id="1090488"/>
    <lineage>
        <taxon>Eukaryota</taxon>
        <taxon>Metazoa</taxon>
        <taxon>Chordata</taxon>
        <taxon>Craniata</taxon>
        <taxon>Vertebrata</taxon>
        <taxon>Euteleostomi</taxon>
        <taxon>Actinopterygii</taxon>
        <taxon>Neopterygii</taxon>
        <taxon>Teleostei</taxon>
        <taxon>Neoteleostei</taxon>
        <taxon>Acanthomorphata</taxon>
        <taxon>Eupercaria</taxon>
        <taxon>Perciformes</taxon>
        <taxon>Notothenioidei</taxon>
        <taxon>Pogonophryne</taxon>
    </lineage>
</organism>
<keyword evidence="3" id="KW-1185">Reference proteome</keyword>
<dbReference type="AlphaFoldDB" id="A0AAD6AGD1"/>
<accession>A0AAD6AGD1</accession>
<evidence type="ECO:0000313" key="2">
    <source>
        <dbReference type="EMBL" id="KAJ4924227.1"/>
    </source>
</evidence>
<dbReference type="EMBL" id="JAPTMU010000023">
    <property type="protein sequence ID" value="KAJ4924227.1"/>
    <property type="molecule type" value="Genomic_DNA"/>
</dbReference>
<feature type="non-terminal residue" evidence="2">
    <location>
        <position position="110"/>
    </location>
</feature>
<dbReference type="Proteomes" id="UP001219934">
    <property type="component" value="Unassembled WGS sequence"/>
</dbReference>
<sequence>SDLERVRLAPSMKNTRSASESSQLIPQLFGFGSGQPKHWNSLRPRQLQHRSDINLSTELAGQLAGTEPGGRVFTLTSFSEHIDLENLSGMAALEQARGTWSVFQLNSSWP</sequence>
<gene>
    <name evidence="2" type="ORF">JOQ06_000467</name>
</gene>
<evidence type="ECO:0000256" key="1">
    <source>
        <dbReference type="SAM" id="MobiDB-lite"/>
    </source>
</evidence>
<feature type="region of interest" description="Disordered" evidence="1">
    <location>
        <begin position="1"/>
        <end position="21"/>
    </location>
</feature>
<protein>
    <submittedName>
        <fullName evidence="2">Uncharacterized protein</fullName>
    </submittedName>
</protein>
<evidence type="ECO:0000313" key="3">
    <source>
        <dbReference type="Proteomes" id="UP001219934"/>
    </source>
</evidence>
<feature type="non-terminal residue" evidence="2">
    <location>
        <position position="1"/>
    </location>
</feature>
<feature type="compositionally biased region" description="Polar residues" evidence="1">
    <location>
        <begin position="12"/>
        <end position="21"/>
    </location>
</feature>
<comment type="caution">
    <text evidence="2">The sequence shown here is derived from an EMBL/GenBank/DDBJ whole genome shotgun (WGS) entry which is preliminary data.</text>
</comment>
<name>A0AAD6AGD1_9TELE</name>